<name>A0A8S5NJD9_9CAUD</name>
<accession>A0A8S5NJD9</accession>
<sequence length="69" mass="8132">MICEISKKILNEVYGGDTKESRKKAIKDGYFMEWTKERVKNAFKAGNGTEKDLKRYMNDNKQYCVFVEI</sequence>
<protein>
    <submittedName>
        <fullName evidence="1">Uncharacterized protein</fullName>
    </submittedName>
</protein>
<dbReference type="EMBL" id="BK015176">
    <property type="protein sequence ID" value="DAD94336.1"/>
    <property type="molecule type" value="Genomic_DNA"/>
</dbReference>
<proteinExistence type="predicted"/>
<evidence type="ECO:0000313" key="1">
    <source>
        <dbReference type="EMBL" id="DAD94336.1"/>
    </source>
</evidence>
<reference evidence="1" key="1">
    <citation type="journal article" date="2021" name="Proc. Natl. Acad. Sci. U.S.A.">
        <title>A Catalog of Tens of Thousands of Viruses from Human Metagenomes Reveals Hidden Associations with Chronic Diseases.</title>
        <authorList>
            <person name="Tisza M.J."/>
            <person name="Buck C.B."/>
        </authorList>
    </citation>
    <scope>NUCLEOTIDE SEQUENCE</scope>
    <source>
        <strain evidence="1">CttFh17</strain>
    </source>
</reference>
<organism evidence="1">
    <name type="scientific">Siphoviridae sp. cttFh17</name>
    <dbReference type="NCBI Taxonomy" id="2826491"/>
    <lineage>
        <taxon>Viruses</taxon>
        <taxon>Duplodnaviria</taxon>
        <taxon>Heunggongvirae</taxon>
        <taxon>Uroviricota</taxon>
        <taxon>Caudoviricetes</taxon>
    </lineage>
</organism>